<dbReference type="Gene3D" id="3.60.20.10">
    <property type="entry name" value="Glutamine Phosphoribosylpyrophosphate, subunit 1, domain 1"/>
    <property type="match status" value="1"/>
</dbReference>
<accession>A0A915II73</accession>
<keyword evidence="3 5" id="KW-0647">Proteasome</keyword>
<dbReference type="OMA" id="RVSMYMH"/>
<comment type="subcellular location">
    <subcellularLocation>
        <location evidence="6">Cytoplasm</location>
    </subcellularLocation>
    <subcellularLocation>
        <location evidence="6">Nucleus</location>
    </subcellularLocation>
</comment>
<evidence type="ECO:0000256" key="1">
    <source>
        <dbReference type="ARBA" id="ARBA00002000"/>
    </source>
</evidence>
<feature type="domain" description="Proteasome alpha-type subunits" evidence="7">
    <location>
        <begin position="8"/>
        <end position="30"/>
    </location>
</feature>
<evidence type="ECO:0000313" key="9">
    <source>
        <dbReference type="WBParaSite" id="nRc.2.0.1.t13509-RA"/>
    </source>
</evidence>
<protein>
    <recommendedName>
        <fullName evidence="6">Proteasome subunit alpha type</fullName>
    </recommendedName>
</protein>
<dbReference type="InterPro" id="IPR023332">
    <property type="entry name" value="Proteasome_alpha-type"/>
</dbReference>
<keyword evidence="8" id="KW-1185">Reference proteome</keyword>
<evidence type="ECO:0000256" key="3">
    <source>
        <dbReference type="ARBA" id="ARBA00022942"/>
    </source>
</evidence>
<dbReference type="Proteomes" id="UP000887565">
    <property type="component" value="Unplaced"/>
</dbReference>
<keyword evidence="2 6" id="KW-0963">Cytoplasm</keyword>
<dbReference type="InterPro" id="IPR050115">
    <property type="entry name" value="Proteasome_alpha"/>
</dbReference>
<dbReference type="WBParaSite" id="nRc.2.0.1.t13509-RA">
    <property type="protein sequence ID" value="nRc.2.0.1.t13509-RA"/>
    <property type="gene ID" value="nRc.2.0.1.g13509"/>
</dbReference>
<dbReference type="GO" id="GO:0005634">
    <property type="term" value="C:nucleus"/>
    <property type="evidence" value="ECO:0007669"/>
    <property type="project" value="UniProtKB-SubCell"/>
</dbReference>
<dbReference type="GO" id="GO:0006511">
    <property type="term" value="P:ubiquitin-dependent protein catabolic process"/>
    <property type="evidence" value="ECO:0007669"/>
    <property type="project" value="InterPro"/>
</dbReference>
<sequence length="249" mass="27525">MSSTGTGYDLEASTFSPDGRIFQIEYANKAVDNAETAIAFSCKDGVVIAVENFVQSKLLESHSNPRVFLPSKSVAAGGTGRHNDLKELAFIAADEALQHFLDKDEMMPIHSLTERVSAYIHAYTLYGRIRPFGCSIFLGSWDDETGAALYMLDPAGVPIGIKAWSLGKGRQAAKTEIEKLNFRDMTCAQLTKEAARILYSIRDQTKDKNLEIDMVWVGKHTHGRAQMVPADVLIDAEKFAKSKIDEDME</sequence>
<evidence type="ECO:0000256" key="5">
    <source>
        <dbReference type="PROSITE-ProRule" id="PRU00808"/>
    </source>
</evidence>
<dbReference type="FunFam" id="3.60.20.10:FF:000007">
    <property type="entry name" value="Proteasome subunit alpha type"/>
    <property type="match status" value="1"/>
</dbReference>
<dbReference type="PROSITE" id="PS51475">
    <property type="entry name" value="PROTEASOME_ALPHA_2"/>
    <property type="match status" value="1"/>
</dbReference>
<dbReference type="SUPFAM" id="SSF56235">
    <property type="entry name" value="N-terminal nucleophile aminohydrolases (Ntn hydrolases)"/>
    <property type="match status" value="1"/>
</dbReference>
<dbReference type="GO" id="GO:0019773">
    <property type="term" value="C:proteasome core complex, alpha-subunit complex"/>
    <property type="evidence" value="ECO:0007669"/>
    <property type="project" value="UniProtKB-UniRule"/>
</dbReference>
<dbReference type="Pfam" id="PF00227">
    <property type="entry name" value="Proteasome"/>
    <property type="match status" value="1"/>
</dbReference>
<organism evidence="8 9">
    <name type="scientific">Romanomermis culicivorax</name>
    <name type="common">Nematode worm</name>
    <dbReference type="NCBI Taxonomy" id="13658"/>
    <lineage>
        <taxon>Eukaryota</taxon>
        <taxon>Metazoa</taxon>
        <taxon>Ecdysozoa</taxon>
        <taxon>Nematoda</taxon>
        <taxon>Enoplea</taxon>
        <taxon>Dorylaimia</taxon>
        <taxon>Mermithida</taxon>
        <taxon>Mermithoidea</taxon>
        <taxon>Mermithidae</taxon>
        <taxon>Romanomermis</taxon>
    </lineage>
</organism>
<reference evidence="9" key="1">
    <citation type="submission" date="2022-11" db="UniProtKB">
        <authorList>
            <consortium name="WormBaseParasite"/>
        </authorList>
    </citation>
    <scope>IDENTIFICATION</scope>
</reference>
<keyword evidence="4 6" id="KW-0539">Nucleus</keyword>
<dbReference type="InterPro" id="IPR000426">
    <property type="entry name" value="Proteasome_asu_N"/>
</dbReference>
<dbReference type="InterPro" id="IPR029055">
    <property type="entry name" value="Ntn_hydrolases_N"/>
</dbReference>
<evidence type="ECO:0000259" key="7">
    <source>
        <dbReference type="PROSITE" id="PS00388"/>
    </source>
</evidence>
<dbReference type="Pfam" id="PF10584">
    <property type="entry name" value="Proteasome_A_N"/>
    <property type="match status" value="1"/>
</dbReference>
<evidence type="ECO:0000256" key="4">
    <source>
        <dbReference type="ARBA" id="ARBA00023242"/>
    </source>
</evidence>
<evidence type="ECO:0000256" key="6">
    <source>
        <dbReference type="RuleBase" id="RU000551"/>
    </source>
</evidence>
<dbReference type="SMART" id="SM00948">
    <property type="entry name" value="Proteasome_A_N"/>
    <property type="match status" value="1"/>
</dbReference>
<dbReference type="PROSITE" id="PS00388">
    <property type="entry name" value="PROTEASOME_ALPHA_1"/>
    <property type="match status" value="1"/>
</dbReference>
<comment type="subunit">
    <text evidence="6">The 20S proteasome core is composed of 28 subunits that are arranged in four stacked rings, resulting in a barrel-shaped structure. The two end rings are each formed by seven alpha subunits, and the two central rings are each formed by seven beta subunits.</text>
</comment>
<dbReference type="AlphaFoldDB" id="A0A915II73"/>
<dbReference type="InterPro" id="IPR001353">
    <property type="entry name" value="Proteasome_sua/b"/>
</dbReference>
<dbReference type="GO" id="GO:0005737">
    <property type="term" value="C:cytoplasm"/>
    <property type="evidence" value="ECO:0007669"/>
    <property type="project" value="UniProtKB-SubCell"/>
</dbReference>
<comment type="function">
    <text evidence="1">The proteasome is a multicatalytic proteinase complex which is characterized by its ability to cleave peptides with Arg, Phe, Tyr, Leu, and Glu adjacent to the leaving group at neutral or slightly basic pH. The proteasome has an ATP-dependent proteolytic activity.</text>
</comment>
<comment type="similarity">
    <text evidence="5 6">Belongs to the peptidase T1A family.</text>
</comment>
<dbReference type="PANTHER" id="PTHR11599">
    <property type="entry name" value="PROTEASOME SUBUNIT ALPHA/BETA"/>
    <property type="match status" value="1"/>
</dbReference>
<evidence type="ECO:0000313" key="8">
    <source>
        <dbReference type="Proteomes" id="UP000887565"/>
    </source>
</evidence>
<proteinExistence type="inferred from homology"/>
<name>A0A915II73_ROMCU</name>
<evidence type="ECO:0000256" key="2">
    <source>
        <dbReference type="ARBA" id="ARBA00022490"/>
    </source>
</evidence>